<accession>A0A644YI13</accession>
<dbReference type="PANTHER" id="PTHR13016">
    <property type="entry name" value="AMMECR1 HOMOLOG"/>
    <property type="match status" value="1"/>
</dbReference>
<dbReference type="InterPro" id="IPR002733">
    <property type="entry name" value="AMMECR1_domain"/>
</dbReference>
<dbReference type="InterPro" id="IPR004183">
    <property type="entry name" value="Xdiol_dOase_suB"/>
</dbReference>
<dbReference type="InterPro" id="IPR036071">
    <property type="entry name" value="AMMECR1_dom_sf"/>
</dbReference>
<dbReference type="NCBIfam" id="TIGR04336">
    <property type="entry name" value="AmmeMemoSam_B"/>
    <property type="match status" value="1"/>
</dbReference>
<comment type="caution">
    <text evidence="2">The sequence shown here is derived from an EMBL/GenBank/DDBJ whole genome shotgun (WGS) entry which is preliminary data.</text>
</comment>
<dbReference type="Gene3D" id="3.30.700.20">
    <property type="entry name" value="Hypothetical protein ph0010, domain 1"/>
    <property type="match status" value="1"/>
</dbReference>
<dbReference type="GO" id="GO:0016702">
    <property type="term" value="F:oxidoreductase activity, acting on single donors with incorporation of molecular oxygen, incorporation of two atoms of oxygen"/>
    <property type="evidence" value="ECO:0007669"/>
    <property type="project" value="UniProtKB-ARBA"/>
</dbReference>
<dbReference type="AlphaFoldDB" id="A0A644YI13"/>
<dbReference type="InterPro" id="IPR023473">
    <property type="entry name" value="AMMECR1"/>
</dbReference>
<dbReference type="PANTHER" id="PTHR13016:SF0">
    <property type="entry name" value="AMME SYNDROME CANDIDATE GENE 1 PROTEIN"/>
    <property type="match status" value="1"/>
</dbReference>
<evidence type="ECO:0000313" key="2">
    <source>
        <dbReference type="EMBL" id="MPM27531.1"/>
    </source>
</evidence>
<organism evidence="2">
    <name type="scientific">bioreactor metagenome</name>
    <dbReference type="NCBI Taxonomy" id="1076179"/>
    <lineage>
        <taxon>unclassified sequences</taxon>
        <taxon>metagenomes</taxon>
        <taxon>ecological metagenomes</taxon>
    </lineage>
</organism>
<dbReference type="Pfam" id="PF02900">
    <property type="entry name" value="LigB"/>
    <property type="match status" value="1"/>
</dbReference>
<proteinExistence type="predicted"/>
<dbReference type="InterPro" id="IPR027623">
    <property type="entry name" value="AmmeMemoSam_A"/>
</dbReference>
<name>A0A644YI13_9ZZZZ</name>
<dbReference type="Gene3D" id="3.40.830.10">
    <property type="entry name" value="LigB-like"/>
    <property type="match status" value="1"/>
</dbReference>
<dbReference type="NCBIfam" id="TIGR04335">
    <property type="entry name" value="AmmeMemoSam_A"/>
    <property type="match status" value="1"/>
</dbReference>
<sequence length="461" mass="50748">MPVLMACIVPHPPIILPEIGKGQEWEIRSTTAAYKEIARRVREKKPETIVVLSPHATSYADYFHISPGTKARGDFSRFGAKQVEVTAYYDEEFCKALEVTAKRAGIPAGTQGERDKALDHGTMIPLTFLAEKELPCAIVRIGLSGMDAVAHYRLGKCIKKVSDDLNRDVVIIASGDLSHKLLESGPYGYAEEGPVFDKAVTKAMAEGDFFAMMTFDPHLTEAAAECGLGSFEIMAGAFDRMSVKSELLSYEGPFGVGYAVAAFEPAEADESRAFDVRSQKVERERISTIRDQEDAYTRLARQTVEAFVKTGQVPPLPDELPEEMKNERAGVFVSLKIQSKLRGCIGTISAVTGSVAEEIQRNAVSACSQDPRFDPVTADELERIHYSVDVLGHAERIESASQLDAKRYGVIVTSGYHKGLLLPNLEGVDTVEEQLKIAKQKAGIPESERCRMERFEVVRHT</sequence>
<feature type="domain" description="AMMECR1" evidence="1">
    <location>
        <begin position="291"/>
        <end position="461"/>
    </location>
</feature>
<reference evidence="2" key="1">
    <citation type="submission" date="2019-08" db="EMBL/GenBank/DDBJ databases">
        <authorList>
            <person name="Kucharzyk K."/>
            <person name="Murdoch R.W."/>
            <person name="Higgins S."/>
            <person name="Loffler F."/>
        </authorList>
    </citation>
    <scope>NUCLEOTIDE SEQUENCE</scope>
</reference>
<evidence type="ECO:0000259" key="1">
    <source>
        <dbReference type="PROSITE" id="PS51112"/>
    </source>
</evidence>
<dbReference type="SUPFAM" id="SSF143447">
    <property type="entry name" value="AMMECR1-like"/>
    <property type="match status" value="1"/>
</dbReference>
<dbReference type="CDD" id="cd07951">
    <property type="entry name" value="ED_3B_N_AMMECR1"/>
    <property type="match status" value="1"/>
</dbReference>
<dbReference type="GO" id="GO:0008198">
    <property type="term" value="F:ferrous iron binding"/>
    <property type="evidence" value="ECO:0007669"/>
    <property type="project" value="InterPro"/>
</dbReference>
<dbReference type="SUPFAM" id="SSF53213">
    <property type="entry name" value="LigB-like"/>
    <property type="match status" value="1"/>
</dbReference>
<dbReference type="Pfam" id="PF01871">
    <property type="entry name" value="AMMECR1"/>
    <property type="match status" value="1"/>
</dbReference>
<dbReference type="InterPro" id="IPR027485">
    <property type="entry name" value="AMMECR1_N"/>
</dbReference>
<dbReference type="EMBL" id="VSSQ01005016">
    <property type="protein sequence ID" value="MPM27531.1"/>
    <property type="molecule type" value="Genomic_DNA"/>
</dbReference>
<gene>
    <name evidence="2" type="ORF">SDC9_74043</name>
</gene>
<protein>
    <recommendedName>
        <fullName evidence="1">AMMECR1 domain-containing protein</fullName>
    </recommendedName>
</protein>
<dbReference type="PROSITE" id="PS51112">
    <property type="entry name" value="AMMECR1"/>
    <property type="match status" value="1"/>
</dbReference>